<protein>
    <submittedName>
        <fullName evidence="2">Uncharacterized protein</fullName>
    </submittedName>
</protein>
<dbReference type="OrthoDB" id="4494341at2759"/>
<dbReference type="AlphaFoldDB" id="A0A2R6RZL6"/>
<dbReference type="STRING" id="98765.A0A2R6RZL6"/>
<accession>A0A2R6RZL6</accession>
<keyword evidence="1" id="KW-0472">Membrane</keyword>
<evidence type="ECO:0000313" key="2">
    <source>
        <dbReference type="EMBL" id="PSS35471.1"/>
    </source>
</evidence>
<organism evidence="2 3">
    <name type="scientific">Hermanssonia centrifuga</name>
    <dbReference type="NCBI Taxonomy" id="98765"/>
    <lineage>
        <taxon>Eukaryota</taxon>
        <taxon>Fungi</taxon>
        <taxon>Dikarya</taxon>
        <taxon>Basidiomycota</taxon>
        <taxon>Agaricomycotina</taxon>
        <taxon>Agaricomycetes</taxon>
        <taxon>Polyporales</taxon>
        <taxon>Meruliaceae</taxon>
        <taxon>Hermanssonia</taxon>
    </lineage>
</organism>
<reference evidence="2 3" key="1">
    <citation type="submission" date="2018-02" db="EMBL/GenBank/DDBJ databases">
        <title>Genome sequence of the basidiomycete white-rot fungus Phlebia centrifuga.</title>
        <authorList>
            <person name="Granchi Z."/>
            <person name="Peng M."/>
            <person name="de Vries R.P."/>
            <person name="Hilden K."/>
            <person name="Makela M.R."/>
            <person name="Grigoriev I."/>
            <person name="Riley R."/>
        </authorList>
    </citation>
    <scope>NUCLEOTIDE SEQUENCE [LARGE SCALE GENOMIC DNA]</scope>
    <source>
        <strain evidence="2 3">FBCC195</strain>
    </source>
</reference>
<dbReference type="Proteomes" id="UP000186601">
    <property type="component" value="Unassembled WGS sequence"/>
</dbReference>
<dbReference type="EMBL" id="MLYV02000126">
    <property type="protein sequence ID" value="PSS35471.1"/>
    <property type="molecule type" value="Genomic_DNA"/>
</dbReference>
<sequence length="186" mass="20303">MSSVHRHASASASVSSALSASAVAVSATATAAAKTGGRVLPYPPKHIWYFLSCTIAVAMFINLASVAWAFHRRRVLRRGGDRPQPHPRNGKVSLRRLPSAVVTASRIFAFRWRIPHVHMYVIEVLLTAIYLLVTLLWEFVNSNNLTIKTYANRAGFIAASQFPLIVCLATKNNALQGAATAPVMEH</sequence>
<evidence type="ECO:0000313" key="3">
    <source>
        <dbReference type="Proteomes" id="UP000186601"/>
    </source>
</evidence>
<gene>
    <name evidence="2" type="ORF">PHLCEN_2v1626</name>
</gene>
<name>A0A2R6RZL6_9APHY</name>
<comment type="caution">
    <text evidence="2">The sequence shown here is derived from an EMBL/GenBank/DDBJ whole genome shotgun (WGS) entry which is preliminary data.</text>
</comment>
<keyword evidence="1" id="KW-0812">Transmembrane</keyword>
<feature type="transmembrane region" description="Helical" evidence="1">
    <location>
        <begin position="120"/>
        <end position="140"/>
    </location>
</feature>
<keyword evidence="1" id="KW-1133">Transmembrane helix</keyword>
<proteinExistence type="predicted"/>
<feature type="transmembrane region" description="Helical" evidence="1">
    <location>
        <begin position="47"/>
        <end position="70"/>
    </location>
</feature>
<evidence type="ECO:0000256" key="1">
    <source>
        <dbReference type="SAM" id="Phobius"/>
    </source>
</evidence>
<keyword evidence="3" id="KW-1185">Reference proteome</keyword>